<dbReference type="PANTHER" id="PTHR11177:SF317">
    <property type="entry name" value="CHITINASE 12-RELATED"/>
    <property type="match status" value="1"/>
</dbReference>
<evidence type="ECO:0000256" key="3">
    <source>
        <dbReference type="SAM" id="SignalP"/>
    </source>
</evidence>
<feature type="domain" description="GH18" evidence="4">
    <location>
        <begin position="23"/>
        <end position="314"/>
    </location>
</feature>
<dbReference type="RefSeq" id="WP_147034225.1">
    <property type="nucleotide sequence ID" value="NZ_CP042436.1"/>
</dbReference>
<dbReference type="KEGG" id="mgin:FRZ54_23445"/>
<evidence type="ECO:0000313" key="6">
    <source>
        <dbReference type="Proteomes" id="UP000321479"/>
    </source>
</evidence>
<evidence type="ECO:0000256" key="1">
    <source>
        <dbReference type="ARBA" id="ARBA00000822"/>
    </source>
</evidence>
<dbReference type="AlphaFoldDB" id="A0A5B8V1T8"/>
<dbReference type="SUPFAM" id="SSF51445">
    <property type="entry name" value="(Trans)glycosidases"/>
    <property type="match status" value="1"/>
</dbReference>
<gene>
    <name evidence="5" type="ORF">FRZ54_23445</name>
</gene>
<sequence length="315" mass="34635">MRKFLLLWLIASACLSVNAQQKFRVIGYLRTNNILEGQAGQVDYGKVTHINIAFINPDSAGNFTSMPGLKAFADKMHGLHIKVLASIGGGLAPAYYTSLLAEGNRQALVQKLAQLSESYNLDGIDVDLEGERVDANYESFITMLSAALKPKGKLLTAAVATVYKDRYTDKVLSLFDFINIMSYDKTGPWRPEKPGPHAPYEMAVEDMNYWAGEKGIAKDKLNLGIPFYGYGFGPGAPSDMSFRKIVSTYSGAENKDEWTLPEGGTIYYNGIPTIKNKTTLALERAGGIMIWQLLGDAQGKYSLLNAVDEVVHQKK</sequence>
<accession>A0A5B8V1T8</accession>
<dbReference type="GO" id="GO:0008843">
    <property type="term" value="F:endochitinase activity"/>
    <property type="evidence" value="ECO:0007669"/>
    <property type="project" value="UniProtKB-EC"/>
</dbReference>
<dbReference type="InterPro" id="IPR017853">
    <property type="entry name" value="GH"/>
</dbReference>
<feature type="chain" id="PRO_5022758704" description="chitinase" evidence="3">
    <location>
        <begin position="20"/>
        <end position="315"/>
    </location>
</feature>
<name>A0A5B8V1T8_9SPHI</name>
<organism evidence="5 6">
    <name type="scientific">Mucilaginibacter ginsenosidivorans</name>
    <dbReference type="NCBI Taxonomy" id="398053"/>
    <lineage>
        <taxon>Bacteria</taxon>
        <taxon>Pseudomonadati</taxon>
        <taxon>Bacteroidota</taxon>
        <taxon>Sphingobacteriia</taxon>
        <taxon>Sphingobacteriales</taxon>
        <taxon>Sphingobacteriaceae</taxon>
        <taxon>Mucilaginibacter</taxon>
    </lineage>
</organism>
<dbReference type="GO" id="GO:0006032">
    <property type="term" value="P:chitin catabolic process"/>
    <property type="evidence" value="ECO:0007669"/>
    <property type="project" value="TreeGrafter"/>
</dbReference>
<dbReference type="PROSITE" id="PS51910">
    <property type="entry name" value="GH18_2"/>
    <property type="match status" value="1"/>
</dbReference>
<dbReference type="EMBL" id="CP042436">
    <property type="protein sequence ID" value="QEC65400.1"/>
    <property type="molecule type" value="Genomic_DNA"/>
</dbReference>
<dbReference type="GO" id="GO:0008061">
    <property type="term" value="F:chitin binding"/>
    <property type="evidence" value="ECO:0007669"/>
    <property type="project" value="InterPro"/>
</dbReference>
<protein>
    <recommendedName>
        <fullName evidence="2">chitinase</fullName>
        <ecNumber evidence="2">3.2.1.14</ecNumber>
    </recommendedName>
</protein>
<dbReference type="Gene3D" id="3.40.5.30">
    <property type="entry name" value="(Trans)glycosidases - domain 2"/>
    <property type="match status" value="1"/>
</dbReference>
<dbReference type="GO" id="GO:0005975">
    <property type="term" value="P:carbohydrate metabolic process"/>
    <property type="evidence" value="ECO:0007669"/>
    <property type="project" value="InterPro"/>
</dbReference>
<dbReference type="InterPro" id="IPR050314">
    <property type="entry name" value="Glycosyl_Hydrlase_18"/>
</dbReference>
<dbReference type="InterPro" id="IPR001223">
    <property type="entry name" value="Glyco_hydro18_cat"/>
</dbReference>
<dbReference type="Proteomes" id="UP000321479">
    <property type="component" value="Chromosome"/>
</dbReference>
<dbReference type="OrthoDB" id="9775889at2"/>
<evidence type="ECO:0000313" key="5">
    <source>
        <dbReference type="EMBL" id="QEC65400.1"/>
    </source>
</evidence>
<evidence type="ECO:0000259" key="4">
    <source>
        <dbReference type="PROSITE" id="PS51910"/>
    </source>
</evidence>
<comment type="catalytic activity">
    <reaction evidence="1">
        <text>Random endo-hydrolysis of N-acetyl-beta-D-glucosaminide (1-&gt;4)-beta-linkages in chitin and chitodextrins.</text>
        <dbReference type="EC" id="3.2.1.14"/>
    </reaction>
</comment>
<dbReference type="EC" id="3.2.1.14" evidence="2"/>
<dbReference type="SMART" id="SM00636">
    <property type="entry name" value="Glyco_18"/>
    <property type="match status" value="1"/>
</dbReference>
<feature type="signal peptide" evidence="3">
    <location>
        <begin position="1"/>
        <end position="19"/>
    </location>
</feature>
<reference evidence="5 6" key="1">
    <citation type="journal article" date="2017" name="Curr. Microbiol.">
        <title>Mucilaginibacter ginsenosidivorans sp. nov., Isolated from Soil of Ginseng Field.</title>
        <authorList>
            <person name="Kim M.M."/>
            <person name="Siddiqi M.Z."/>
            <person name="Im W.T."/>
        </authorList>
    </citation>
    <scope>NUCLEOTIDE SEQUENCE [LARGE SCALE GENOMIC DNA]</scope>
    <source>
        <strain evidence="5 6">Gsoil 3017</strain>
    </source>
</reference>
<dbReference type="Pfam" id="PF00704">
    <property type="entry name" value="Glyco_hydro_18"/>
    <property type="match status" value="1"/>
</dbReference>
<keyword evidence="6" id="KW-1185">Reference proteome</keyword>
<dbReference type="InterPro" id="IPR011583">
    <property type="entry name" value="Chitinase_II/V-like_cat"/>
</dbReference>
<dbReference type="GO" id="GO:0005576">
    <property type="term" value="C:extracellular region"/>
    <property type="evidence" value="ECO:0007669"/>
    <property type="project" value="TreeGrafter"/>
</dbReference>
<dbReference type="Gene3D" id="3.20.20.80">
    <property type="entry name" value="Glycosidases"/>
    <property type="match status" value="1"/>
</dbReference>
<keyword evidence="3" id="KW-0732">Signal</keyword>
<dbReference type="PANTHER" id="PTHR11177">
    <property type="entry name" value="CHITINASE"/>
    <property type="match status" value="1"/>
</dbReference>
<evidence type="ECO:0000256" key="2">
    <source>
        <dbReference type="ARBA" id="ARBA00012729"/>
    </source>
</evidence>
<proteinExistence type="predicted"/>